<feature type="signal peptide" evidence="1">
    <location>
        <begin position="1"/>
        <end position="20"/>
    </location>
</feature>
<reference evidence="2" key="1">
    <citation type="submission" date="2021-07" db="EMBL/GenBank/DDBJ databases">
        <authorList>
            <person name="Durling M."/>
        </authorList>
    </citation>
    <scope>NUCLEOTIDE SEQUENCE</scope>
</reference>
<evidence type="ECO:0000313" key="3">
    <source>
        <dbReference type="Proteomes" id="UP000696280"/>
    </source>
</evidence>
<dbReference type="Proteomes" id="UP000696280">
    <property type="component" value="Unassembled WGS sequence"/>
</dbReference>
<dbReference type="AlphaFoldDB" id="A0A9N9PTQ1"/>
<organism evidence="2 3">
    <name type="scientific">Hymenoscyphus fraxineus</name>
    <dbReference type="NCBI Taxonomy" id="746836"/>
    <lineage>
        <taxon>Eukaryota</taxon>
        <taxon>Fungi</taxon>
        <taxon>Dikarya</taxon>
        <taxon>Ascomycota</taxon>
        <taxon>Pezizomycotina</taxon>
        <taxon>Leotiomycetes</taxon>
        <taxon>Helotiales</taxon>
        <taxon>Helotiaceae</taxon>
        <taxon>Hymenoscyphus</taxon>
    </lineage>
</organism>
<evidence type="ECO:0000256" key="1">
    <source>
        <dbReference type="SAM" id="SignalP"/>
    </source>
</evidence>
<dbReference type="EMBL" id="CAJVRL010000052">
    <property type="protein sequence ID" value="CAG8953737.1"/>
    <property type="molecule type" value="Genomic_DNA"/>
</dbReference>
<protein>
    <submittedName>
        <fullName evidence="2">Uncharacterized protein</fullName>
    </submittedName>
</protein>
<feature type="chain" id="PRO_5040234329" evidence="1">
    <location>
        <begin position="21"/>
        <end position="209"/>
    </location>
</feature>
<comment type="caution">
    <text evidence="2">The sequence shown here is derived from an EMBL/GenBank/DDBJ whole genome shotgun (WGS) entry which is preliminary data.</text>
</comment>
<proteinExistence type="predicted"/>
<evidence type="ECO:0000313" key="2">
    <source>
        <dbReference type="EMBL" id="CAG8953737.1"/>
    </source>
</evidence>
<accession>A0A9N9PTQ1</accession>
<name>A0A9N9PTQ1_9HELO</name>
<dbReference type="OrthoDB" id="10418163at2759"/>
<keyword evidence="3" id="KW-1185">Reference proteome</keyword>
<gene>
    <name evidence="2" type="ORF">HYFRA_00006627</name>
</gene>
<keyword evidence="1" id="KW-0732">Signal</keyword>
<sequence length="209" mass="22861">MLFSNASLLFLATLLASATAAPAPQEPKKLFPDDGIYRWKVISLFSDCPNVPDCEYKFNIKGDNFEKDGLKTPAFSAACAGKKENETFVACTFDDGAAATSNRSLGSRLEPSPITDERGKVHGSLIISYEFTDALNQAWNYTNNLVEINYLGLGAEQNFNIEVPAPVKVTDGVSTKSESADDIRVKEGLERVRNFALDSRLGHLTKSEK</sequence>